<dbReference type="EMBL" id="FOFV01000028">
    <property type="protein sequence ID" value="SES41544.1"/>
    <property type="molecule type" value="Genomic_DNA"/>
</dbReference>
<dbReference type="AlphaFoldDB" id="A0A1H9X5Y6"/>
<proteinExistence type="predicted"/>
<organism evidence="1 2">
    <name type="scientific">Lentzea albida</name>
    <dbReference type="NCBI Taxonomy" id="65499"/>
    <lineage>
        <taxon>Bacteria</taxon>
        <taxon>Bacillati</taxon>
        <taxon>Actinomycetota</taxon>
        <taxon>Actinomycetes</taxon>
        <taxon>Pseudonocardiales</taxon>
        <taxon>Pseudonocardiaceae</taxon>
        <taxon>Lentzea</taxon>
    </lineage>
</organism>
<sequence length="144" mass="15757">MTGTRKDDGRAPEWLHRLARERTRYEEQLGWPAWIVVGQRCLCMRTPGAVVVEQDVALRVVEAVPACGPALHRFDGNWVFLTSTAHVPEGNVRQGVTMLAWPVVELPDTEHSPRWAVAPAAHRPLPTAADVLAAIDLVRGAAAA</sequence>
<evidence type="ECO:0000313" key="1">
    <source>
        <dbReference type="EMBL" id="SES41544.1"/>
    </source>
</evidence>
<gene>
    <name evidence="1" type="ORF">SAMN04488000_12816</name>
</gene>
<dbReference type="RefSeq" id="WP_143091934.1">
    <property type="nucleotide sequence ID" value="NZ_FOFV01000028.1"/>
</dbReference>
<reference evidence="2" key="1">
    <citation type="submission" date="2016-10" db="EMBL/GenBank/DDBJ databases">
        <authorList>
            <person name="Varghese N."/>
            <person name="Submissions S."/>
        </authorList>
    </citation>
    <scope>NUCLEOTIDE SEQUENCE [LARGE SCALE GENOMIC DNA]</scope>
    <source>
        <strain evidence="2">DSM 44437</strain>
    </source>
</reference>
<protein>
    <submittedName>
        <fullName evidence="1">Uncharacterized protein</fullName>
    </submittedName>
</protein>
<keyword evidence="2" id="KW-1185">Reference proteome</keyword>
<dbReference type="Proteomes" id="UP000199503">
    <property type="component" value="Unassembled WGS sequence"/>
</dbReference>
<name>A0A1H9X5Y6_9PSEU</name>
<dbReference type="OrthoDB" id="4546644at2"/>
<evidence type="ECO:0000313" key="2">
    <source>
        <dbReference type="Proteomes" id="UP000199503"/>
    </source>
</evidence>
<accession>A0A1H9X5Y6</accession>